<organism evidence="9 10">
    <name type="scientific">Bacteroides oleiciplenus</name>
    <dbReference type="NCBI Taxonomy" id="626931"/>
    <lineage>
        <taxon>Bacteria</taxon>
        <taxon>Pseudomonadati</taxon>
        <taxon>Bacteroidota</taxon>
        <taxon>Bacteroidia</taxon>
        <taxon>Bacteroidales</taxon>
        <taxon>Bacteroidaceae</taxon>
        <taxon>Bacteroides</taxon>
    </lineage>
</organism>
<comment type="subcellular location">
    <subcellularLocation>
        <location evidence="1">Cell outer membrane</location>
    </subcellularLocation>
</comment>
<dbReference type="Pfam" id="PF08842">
    <property type="entry name" value="Mfa2"/>
    <property type="match status" value="1"/>
</dbReference>
<evidence type="ECO:0000256" key="1">
    <source>
        <dbReference type="ARBA" id="ARBA00004442"/>
    </source>
</evidence>
<keyword evidence="4" id="KW-0472">Membrane</keyword>
<keyword evidence="6" id="KW-0998">Cell outer membrane</keyword>
<evidence type="ECO:0000256" key="3">
    <source>
        <dbReference type="ARBA" id="ARBA00022729"/>
    </source>
</evidence>
<dbReference type="InterPro" id="IPR014941">
    <property type="entry name" value="FimB/Mfa2/Mfa3"/>
</dbReference>
<evidence type="ECO:0000256" key="4">
    <source>
        <dbReference type="ARBA" id="ARBA00023136"/>
    </source>
</evidence>
<evidence type="ECO:0000256" key="2">
    <source>
        <dbReference type="ARBA" id="ARBA00007248"/>
    </source>
</evidence>
<protein>
    <recommendedName>
        <fullName evidence="11">DUF5119 domain-containing protein</fullName>
    </recommendedName>
</protein>
<proteinExistence type="inferred from homology"/>
<evidence type="ECO:0000313" key="9">
    <source>
        <dbReference type="EMBL" id="RGN33767.1"/>
    </source>
</evidence>
<evidence type="ECO:0000256" key="8">
    <source>
        <dbReference type="SAM" id="SignalP"/>
    </source>
</evidence>
<feature type="chain" id="PRO_5017670271" description="DUF5119 domain-containing protein" evidence="8">
    <location>
        <begin position="23"/>
        <end position="305"/>
    </location>
</feature>
<dbReference type="Proteomes" id="UP000260983">
    <property type="component" value="Unassembled WGS sequence"/>
</dbReference>
<dbReference type="PROSITE" id="PS51257">
    <property type="entry name" value="PROKAR_LIPOPROTEIN"/>
    <property type="match status" value="1"/>
</dbReference>
<comment type="caution">
    <text evidence="9">The sequence shown here is derived from an EMBL/GenBank/DDBJ whole genome shotgun (WGS) entry which is preliminary data.</text>
</comment>
<keyword evidence="3 8" id="KW-0732">Signal</keyword>
<name>A0A3E5B865_9BACE</name>
<dbReference type="GO" id="GO:0009279">
    <property type="term" value="C:cell outer membrane"/>
    <property type="evidence" value="ECO:0007669"/>
    <property type="project" value="UniProtKB-SubCell"/>
</dbReference>
<dbReference type="EMBL" id="QSUL01000010">
    <property type="protein sequence ID" value="RGN33767.1"/>
    <property type="molecule type" value="Genomic_DNA"/>
</dbReference>
<evidence type="ECO:0000256" key="5">
    <source>
        <dbReference type="ARBA" id="ARBA00023139"/>
    </source>
</evidence>
<dbReference type="AlphaFoldDB" id="A0A3E5B865"/>
<dbReference type="RefSeq" id="WP_117724710.1">
    <property type="nucleotide sequence ID" value="NZ_QSUL01000010.1"/>
</dbReference>
<sequence length="305" mass="34504">MNALNKYSTRFLLLLLPLIAYSCDRKDIFNHEELYTGTVPLKLDWQGETPDVQPDMHIHIWGTHISDAREETSKDTLFLMDSNTTRLSLLETEYSIVAWHDADNLNFDGTHFRLKTDENGYLPEPGTLYACYDKFRVNAQQENSFAIKLRPYTRKLAFSFRLEAQAEGRIEAIKATLSGIASAKRLDNLLVDEEPAGVITWEFKKEAKPDTRAAAEGIGYSARKNLLGIHPGEEQHLVLTLYYTNGEQEVIEQNLTDHLRKFNNSEEGNEGLSLSANIDFAGQADATATIEDWKQGIDTDLDADN</sequence>
<feature type="signal peptide" evidence="8">
    <location>
        <begin position="1"/>
        <end position="22"/>
    </location>
</feature>
<gene>
    <name evidence="9" type="ORF">DXB65_14870</name>
</gene>
<reference evidence="9 10" key="1">
    <citation type="submission" date="2018-08" db="EMBL/GenBank/DDBJ databases">
        <title>A genome reference for cultivated species of the human gut microbiota.</title>
        <authorList>
            <person name="Zou Y."/>
            <person name="Xue W."/>
            <person name="Luo G."/>
        </authorList>
    </citation>
    <scope>NUCLEOTIDE SEQUENCE [LARGE SCALE GENOMIC DNA]</scope>
    <source>
        <strain evidence="9 10">OM05-15BH</strain>
    </source>
</reference>
<keyword evidence="7" id="KW-0449">Lipoprotein</keyword>
<comment type="similarity">
    <text evidence="2">Belongs to the bacteroidetes fimbrillin superfamily. FimB/Mfa2 family.</text>
</comment>
<evidence type="ECO:0008006" key="11">
    <source>
        <dbReference type="Google" id="ProtNLM"/>
    </source>
</evidence>
<evidence type="ECO:0000313" key="10">
    <source>
        <dbReference type="Proteomes" id="UP000260983"/>
    </source>
</evidence>
<evidence type="ECO:0000256" key="6">
    <source>
        <dbReference type="ARBA" id="ARBA00023237"/>
    </source>
</evidence>
<evidence type="ECO:0000256" key="7">
    <source>
        <dbReference type="ARBA" id="ARBA00023288"/>
    </source>
</evidence>
<keyword evidence="5" id="KW-0564">Palmitate</keyword>
<accession>A0A3E5B865</accession>